<evidence type="ECO:0000313" key="11">
    <source>
        <dbReference type="EMBL" id="UVC49547.1"/>
    </source>
</evidence>
<evidence type="ECO:0000313" key="12">
    <source>
        <dbReference type="Proteomes" id="UP000244811"/>
    </source>
</evidence>
<dbReference type="GO" id="GO:0140078">
    <property type="term" value="F:class I DNA-(apurinic or apyrimidinic site) endonuclease activity"/>
    <property type="evidence" value="ECO:0007669"/>
    <property type="project" value="UniProtKB-EC"/>
</dbReference>
<dbReference type="AlphaFoldDB" id="A0A976SIM3"/>
<dbReference type="EC" id="4.2.99.18" evidence="2"/>
<dbReference type="Pfam" id="PF07934">
    <property type="entry name" value="OGG_N"/>
    <property type="match status" value="1"/>
</dbReference>
<evidence type="ECO:0000256" key="6">
    <source>
        <dbReference type="ARBA" id="ARBA00023239"/>
    </source>
</evidence>
<evidence type="ECO:0000256" key="5">
    <source>
        <dbReference type="ARBA" id="ARBA00023204"/>
    </source>
</evidence>
<dbReference type="SUPFAM" id="SSF55945">
    <property type="entry name" value="TATA-box binding protein-like"/>
    <property type="match status" value="1"/>
</dbReference>
<evidence type="ECO:0000256" key="8">
    <source>
        <dbReference type="ARBA" id="ARBA00023295"/>
    </source>
</evidence>
<keyword evidence="5" id="KW-0234">DNA repair</keyword>
<keyword evidence="7" id="KW-0511">Multifunctional enzyme</keyword>
<dbReference type="CDD" id="cd00056">
    <property type="entry name" value="ENDO3c"/>
    <property type="match status" value="1"/>
</dbReference>
<dbReference type="SMART" id="SM00478">
    <property type="entry name" value="ENDO3c"/>
    <property type="match status" value="1"/>
</dbReference>
<feature type="domain" description="HhH-GPD" evidence="10">
    <location>
        <begin position="122"/>
        <end position="299"/>
    </location>
</feature>
<dbReference type="GO" id="GO:0003684">
    <property type="term" value="F:damaged DNA binding"/>
    <property type="evidence" value="ECO:0007669"/>
    <property type="project" value="InterPro"/>
</dbReference>
<dbReference type="Gene3D" id="1.10.1670.10">
    <property type="entry name" value="Helix-hairpin-Helix base-excision DNA repair enzymes (C-terminal)"/>
    <property type="match status" value="1"/>
</dbReference>
<comment type="catalytic activity">
    <reaction evidence="9">
        <text>2'-deoxyribonucleotide-(2'-deoxyribose 5'-phosphate)-2'-deoxyribonucleotide-DNA = a 3'-end 2'-deoxyribonucleotide-(2,3-dehydro-2,3-deoxyribose 5'-phosphate)-DNA + a 5'-end 5'-phospho-2'-deoxyribonucleoside-DNA + H(+)</text>
        <dbReference type="Rhea" id="RHEA:66592"/>
        <dbReference type="Rhea" id="RHEA-COMP:13180"/>
        <dbReference type="Rhea" id="RHEA-COMP:16897"/>
        <dbReference type="Rhea" id="RHEA-COMP:17067"/>
        <dbReference type="ChEBI" id="CHEBI:15378"/>
        <dbReference type="ChEBI" id="CHEBI:136412"/>
        <dbReference type="ChEBI" id="CHEBI:157695"/>
        <dbReference type="ChEBI" id="CHEBI:167181"/>
        <dbReference type="EC" id="4.2.99.18"/>
    </reaction>
</comment>
<dbReference type="InterPro" id="IPR011257">
    <property type="entry name" value="DNA_glycosylase"/>
</dbReference>
<dbReference type="GO" id="GO:0005634">
    <property type="term" value="C:nucleus"/>
    <property type="evidence" value="ECO:0007669"/>
    <property type="project" value="TreeGrafter"/>
</dbReference>
<keyword evidence="6 11" id="KW-0456">Lyase</keyword>
<comment type="similarity">
    <text evidence="1">Belongs to the type-1 OGG1 family.</text>
</comment>
<dbReference type="Pfam" id="PF00730">
    <property type="entry name" value="HhH-GPD"/>
    <property type="match status" value="1"/>
</dbReference>
<name>A0A976SIM3_THEOR</name>
<dbReference type="PANTHER" id="PTHR10242">
    <property type="entry name" value="8-OXOGUANINE DNA GLYCOSYLASE"/>
    <property type="match status" value="1"/>
</dbReference>
<dbReference type="Gene3D" id="3.30.310.40">
    <property type="match status" value="1"/>
</dbReference>
<reference evidence="11" key="1">
    <citation type="submission" date="2022-07" db="EMBL/GenBank/DDBJ databases">
        <title>Evaluation of T. orientalis genome assembly methods using nanopore sequencing and analysis of variation between genomes.</title>
        <authorList>
            <person name="Yam J."/>
            <person name="Micallef M.L."/>
            <person name="Liu M."/>
            <person name="Djordjevic S.P."/>
            <person name="Bogema D.R."/>
            <person name="Jenkins C."/>
        </authorList>
    </citation>
    <scope>NUCLEOTIDE SEQUENCE</scope>
    <source>
        <strain evidence="11">Goon Nure</strain>
    </source>
</reference>
<gene>
    <name evidence="11" type="ORF">MACK_003385</name>
</gene>
<evidence type="ECO:0000256" key="9">
    <source>
        <dbReference type="ARBA" id="ARBA00044632"/>
    </source>
</evidence>
<dbReference type="InterPro" id="IPR023170">
    <property type="entry name" value="HhH_base_excis_C"/>
</dbReference>
<protein>
    <recommendedName>
        <fullName evidence="2">DNA-(apurinic or apyrimidinic site) lyase</fullName>
        <ecNumber evidence="2">4.2.99.18</ecNumber>
    </recommendedName>
</protein>
<dbReference type="GO" id="GO:0006285">
    <property type="term" value="P:base-excision repair, AP site formation"/>
    <property type="evidence" value="ECO:0007669"/>
    <property type="project" value="TreeGrafter"/>
</dbReference>
<dbReference type="InterPro" id="IPR012904">
    <property type="entry name" value="OGG_N"/>
</dbReference>
<dbReference type="GO" id="GO:0034039">
    <property type="term" value="F:8-oxo-7,8-dihydroguanine DNA N-glycosylase activity"/>
    <property type="evidence" value="ECO:0007669"/>
    <property type="project" value="TreeGrafter"/>
</dbReference>
<dbReference type="InterPro" id="IPR003265">
    <property type="entry name" value="HhH-GPD_domain"/>
</dbReference>
<sequence length="299" mass="34141">MCEDIDSDSVWFDLCVPHDVLKPELLLTTGQSFGWKSVGDKHWAGVLDSSVYEIKQGDETTFYRTIYGDCSKDRLWEYFDLNHEYTIDYSKAPKSVQNIFNNNQGIRILQQDPLESLISFLCSTNNNISRITKMVNDLRTNFGTFLLKADLNGKSVEFYTFPSLDQLCKVTPEFLKKLGFGYRSNFIFKTIHILKSRGVRWLYDLRFEDYEFCRNALTRLPGVGRKVADCVLLFGLGKRESVPVDIHIKKMAESHLGVKSGKSLTDSDYNKISQAFKNFAGKDAGWAQAVLFINAVAKI</sequence>
<keyword evidence="4" id="KW-0378">Hydrolase</keyword>
<dbReference type="SUPFAM" id="SSF48150">
    <property type="entry name" value="DNA-glycosylase"/>
    <property type="match status" value="1"/>
</dbReference>
<dbReference type="EMBL" id="CP056069">
    <property type="protein sequence ID" value="UVC49547.1"/>
    <property type="molecule type" value="Genomic_DNA"/>
</dbReference>
<evidence type="ECO:0000259" key="10">
    <source>
        <dbReference type="SMART" id="SM00478"/>
    </source>
</evidence>
<evidence type="ECO:0000256" key="4">
    <source>
        <dbReference type="ARBA" id="ARBA00022801"/>
    </source>
</evidence>
<evidence type="ECO:0000256" key="2">
    <source>
        <dbReference type="ARBA" id="ARBA00012720"/>
    </source>
</evidence>
<evidence type="ECO:0000256" key="3">
    <source>
        <dbReference type="ARBA" id="ARBA00022763"/>
    </source>
</evidence>
<keyword evidence="3" id="KW-0227">DNA damage</keyword>
<dbReference type="InterPro" id="IPR052054">
    <property type="entry name" value="Oxidative_DNA_repair_enzyme"/>
</dbReference>
<proteinExistence type="inferred from homology"/>
<dbReference type="Gene3D" id="1.10.340.30">
    <property type="entry name" value="Hypothetical protein, domain 2"/>
    <property type="match status" value="1"/>
</dbReference>
<evidence type="ECO:0000256" key="7">
    <source>
        <dbReference type="ARBA" id="ARBA00023268"/>
    </source>
</evidence>
<dbReference type="GO" id="GO:0006289">
    <property type="term" value="P:nucleotide-excision repair"/>
    <property type="evidence" value="ECO:0007669"/>
    <property type="project" value="InterPro"/>
</dbReference>
<dbReference type="PANTHER" id="PTHR10242:SF2">
    <property type="entry name" value="N-GLYCOSYLASE_DNA LYASE"/>
    <property type="match status" value="1"/>
</dbReference>
<keyword evidence="8" id="KW-0326">Glycosidase</keyword>
<organism evidence="11 12">
    <name type="scientific">Theileria orientalis</name>
    <dbReference type="NCBI Taxonomy" id="68886"/>
    <lineage>
        <taxon>Eukaryota</taxon>
        <taxon>Sar</taxon>
        <taxon>Alveolata</taxon>
        <taxon>Apicomplexa</taxon>
        <taxon>Aconoidasida</taxon>
        <taxon>Piroplasmida</taxon>
        <taxon>Theileriidae</taxon>
        <taxon>Theileria</taxon>
    </lineage>
</organism>
<evidence type="ECO:0000256" key="1">
    <source>
        <dbReference type="ARBA" id="ARBA00010679"/>
    </source>
</evidence>
<accession>A0A976SIM3</accession>
<dbReference type="Proteomes" id="UP000244811">
    <property type="component" value="Chromosome 1"/>
</dbReference>